<reference evidence="9" key="1">
    <citation type="journal article" date="2021" name="PeerJ">
        <title>Extensive microbial diversity within the chicken gut microbiome revealed by metagenomics and culture.</title>
        <authorList>
            <person name="Gilroy R."/>
            <person name="Ravi A."/>
            <person name="Getino M."/>
            <person name="Pursley I."/>
            <person name="Horton D.L."/>
            <person name="Alikhan N.F."/>
            <person name="Baker D."/>
            <person name="Gharbi K."/>
            <person name="Hall N."/>
            <person name="Watson M."/>
            <person name="Adriaenssens E.M."/>
            <person name="Foster-Nyarko E."/>
            <person name="Jarju S."/>
            <person name="Secka A."/>
            <person name="Antonio M."/>
            <person name="Oren A."/>
            <person name="Chaudhuri R.R."/>
            <person name="La Ragione R."/>
            <person name="Hildebrand F."/>
            <person name="Pallen M.J."/>
        </authorList>
    </citation>
    <scope>NUCLEOTIDE SEQUENCE</scope>
    <source>
        <strain evidence="9">ChiHjej11B10-19426</strain>
    </source>
</reference>
<dbReference type="PANTHER" id="PTHR11113">
    <property type="entry name" value="N-ACETYLGLUCOSAMINE-6-PHOSPHATE DEACETYLASE"/>
    <property type="match status" value="1"/>
</dbReference>
<dbReference type="Gene3D" id="3.20.20.140">
    <property type="entry name" value="Metal-dependent hydrolases"/>
    <property type="match status" value="1"/>
</dbReference>
<dbReference type="EMBL" id="DXCC01000006">
    <property type="protein sequence ID" value="HIZ14786.1"/>
    <property type="molecule type" value="Genomic_DNA"/>
</dbReference>
<evidence type="ECO:0000259" key="8">
    <source>
        <dbReference type="Pfam" id="PF13382"/>
    </source>
</evidence>
<protein>
    <recommendedName>
        <fullName evidence="2 6">Adenine deaminase</fullName>
        <shortName evidence="6">Adenase</shortName>
        <shortName evidence="6">Adenine aminase</shortName>
        <ecNumber evidence="2 6">3.5.4.2</ecNumber>
    </recommendedName>
</protein>
<comment type="catalytic activity">
    <reaction evidence="5 6">
        <text>adenine + H2O + H(+) = hypoxanthine + NH4(+)</text>
        <dbReference type="Rhea" id="RHEA:23688"/>
        <dbReference type="ChEBI" id="CHEBI:15377"/>
        <dbReference type="ChEBI" id="CHEBI:15378"/>
        <dbReference type="ChEBI" id="CHEBI:16708"/>
        <dbReference type="ChEBI" id="CHEBI:17368"/>
        <dbReference type="ChEBI" id="CHEBI:28938"/>
        <dbReference type="EC" id="3.5.4.2"/>
    </reaction>
</comment>
<keyword evidence="4 6" id="KW-0464">Manganese</keyword>
<comment type="cofactor">
    <cofactor evidence="6">
        <name>Mn(2+)</name>
        <dbReference type="ChEBI" id="CHEBI:29035"/>
    </cofactor>
</comment>
<accession>A0A9D2DD20</accession>
<dbReference type="NCBIfam" id="TIGR01178">
    <property type="entry name" value="ade"/>
    <property type="match status" value="1"/>
</dbReference>
<dbReference type="Pfam" id="PF01979">
    <property type="entry name" value="Amidohydro_1"/>
    <property type="match status" value="1"/>
</dbReference>
<dbReference type="GO" id="GO:0000034">
    <property type="term" value="F:adenine deaminase activity"/>
    <property type="evidence" value="ECO:0007669"/>
    <property type="project" value="UniProtKB-UniRule"/>
</dbReference>
<dbReference type="Pfam" id="PF13382">
    <property type="entry name" value="Adenine_deam_C"/>
    <property type="match status" value="1"/>
</dbReference>
<evidence type="ECO:0000256" key="4">
    <source>
        <dbReference type="ARBA" id="ARBA00023211"/>
    </source>
</evidence>
<dbReference type="InterPro" id="IPR006680">
    <property type="entry name" value="Amidohydro-rel"/>
</dbReference>
<organism evidence="9 10">
    <name type="scientific">Candidatus Tidjanibacter faecipullorum</name>
    <dbReference type="NCBI Taxonomy" id="2838766"/>
    <lineage>
        <taxon>Bacteria</taxon>
        <taxon>Pseudomonadati</taxon>
        <taxon>Bacteroidota</taxon>
        <taxon>Bacteroidia</taxon>
        <taxon>Bacteroidales</taxon>
        <taxon>Rikenellaceae</taxon>
        <taxon>Tidjanibacter</taxon>
    </lineage>
</organism>
<dbReference type="HAMAP" id="MF_01518">
    <property type="entry name" value="Adenine_deamin"/>
    <property type="match status" value="1"/>
</dbReference>
<dbReference type="SUPFAM" id="SSF51338">
    <property type="entry name" value="Composite domain of metallo-dependent hydrolases"/>
    <property type="match status" value="1"/>
</dbReference>
<feature type="domain" description="Amidohydrolase-related" evidence="7">
    <location>
        <begin position="42"/>
        <end position="319"/>
    </location>
</feature>
<comment type="caution">
    <text evidence="9">The sequence shown here is derived from an EMBL/GenBank/DDBJ whole genome shotgun (WGS) entry which is preliminary data.</text>
</comment>
<sequence length="542" mass="59549">MKQTLSGNIIDIHARRIYGGTVTIDDGRIVAVEEDGRTYDRYLAPGLVDAHVHIESSMLTPEEFARTVIAHGTVAVVSDPHEIANVMGPEGIAFMEAHARRAAIKIRYTIPSCVPATAFDRSGGRITADDVERMTASGRFVGLSEVMDMPAVLGREPEMMRKLDAARRHGLPVDGHAPGATGEPLRQYIAAGITTDHEAFTLAEAREKLALGMKILIREGSAARNYAALHPVLDTQPDRVMFCMDDAHPHDLLTGHIDKLVRRALADGHDLFDVWRAASLNPVLHYGLPVGLLRPGDPADFCILDNLTDLHTLEVWIDGERRYDAANPPAFRPVVPEPFNRFVRQPIRPADLRKACRGRVRCIGVLPGELVTQDRTLAVAPTDNLEADLSQDLLKIVYLNRYTNDTPPQVAYLTGFGLRRGALAASVSHDSHNIIAIGSNDRDLARAINTVIEHRGGLSFAEGDRTVLQPLPIAGIMADCSAEEIATAWLRLSALRERGCRIDSPFMTLSFIALIVIPELKLGEQGLFQFSRFRFLDEETAS</sequence>
<keyword evidence="3 6" id="KW-0378">Hydrolase</keyword>
<dbReference type="InterPro" id="IPR032466">
    <property type="entry name" value="Metal_Hydrolase"/>
</dbReference>
<dbReference type="Gene3D" id="2.30.40.10">
    <property type="entry name" value="Urease, subunit C, domain 1"/>
    <property type="match status" value="1"/>
</dbReference>
<dbReference type="AlphaFoldDB" id="A0A9D2DD20"/>
<reference evidence="9" key="2">
    <citation type="submission" date="2021-04" db="EMBL/GenBank/DDBJ databases">
        <authorList>
            <person name="Gilroy R."/>
        </authorList>
    </citation>
    <scope>NUCLEOTIDE SEQUENCE</scope>
    <source>
        <strain evidence="9">ChiHjej11B10-19426</strain>
    </source>
</reference>
<evidence type="ECO:0000256" key="6">
    <source>
        <dbReference type="HAMAP-Rule" id="MF_01518"/>
    </source>
</evidence>
<proteinExistence type="inferred from homology"/>
<dbReference type="SUPFAM" id="SSF51556">
    <property type="entry name" value="Metallo-dependent hydrolases"/>
    <property type="match status" value="1"/>
</dbReference>
<comment type="similarity">
    <text evidence="1 6">Belongs to the metallo-dependent hydrolases superfamily. Adenine deaminase family.</text>
</comment>
<evidence type="ECO:0000259" key="7">
    <source>
        <dbReference type="Pfam" id="PF01979"/>
    </source>
</evidence>
<evidence type="ECO:0000256" key="2">
    <source>
        <dbReference type="ARBA" id="ARBA00012782"/>
    </source>
</evidence>
<dbReference type="GO" id="GO:0006146">
    <property type="term" value="P:adenine catabolic process"/>
    <property type="evidence" value="ECO:0007669"/>
    <property type="project" value="InterPro"/>
</dbReference>
<dbReference type="InterPro" id="IPR006679">
    <property type="entry name" value="Adenine_deam"/>
</dbReference>
<evidence type="ECO:0000256" key="5">
    <source>
        <dbReference type="ARBA" id="ARBA00047720"/>
    </source>
</evidence>
<evidence type="ECO:0000256" key="3">
    <source>
        <dbReference type="ARBA" id="ARBA00022801"/>
    </source>
</evidence>
<name>A0A9D2DD20_9BACT</name>
<dbReference type="CDD" id="cd01295">
    <property type="entry name" value="AdeC"/>
    <property type="match status" value="1"/>
</dbReference>
<gene>
    <name evidence="6 9" type="primary">ade</name>
    <name evidence="9" type="ORF">H9816_02580</name>
</gene>
<dbReference type="InterPro" id="IPR026912">
    <property type="entry name" value="Adenine_deam_C"/>
</dbReference>
<dbReference type="Proteomes" id="UP000824014">
    <property type="component" value="Unassembled WGS sequence"/>
</dbReference>
<dbReference type="InterPro" id="IPR011059">
    <property type="entry name" value="Metal-dep_hydrolase_composite"/>
</dbReference>
<dbReference type="PANTHER" id="PTHR11113:SF2">
    <property type="entry name" value="ADENINE DEAMINASE"/>
    <property type="match status" value="1"/>
</dbReference>
<feature type="domain" description="Adenine deaminase C-terminal" evidence="8">
    <location>
        <begin position="370"/>
        <end position="533"/>
    </location>
</feature>
<evidence type="ECO:0000256" key="1">
    <source>
        <dbReference type="ARBA" id="ARBA00006773"/>
    </source>
</evidence>
<dbReference type="EC" id="3.5.4.2" evidence="2 6"/>
<evidence type="ECO:0000313" key="10">
    <source>
        <dbReference type="Proteomes" id="UP000824014"/>
    </source>
</evidence>
<evidence type="ECO:0000313" key="9">
    <source>
        <dbReference type="EMBL" id="HIZ14786.1"/>
    </source>
</evidence>